<keyword evidence="3" id="KW-1185">Reference proteome</keyword>
<dbReference type="Proteomes" id="UP000000844">
    <property type="component" value="Chromosome"/>
</dbReference>
<evidence type="ECO:0000256" key="1">
    <source>
        <dbReference type="SAM" id="MobiDB-lite"/>
    </source>
</evidence>
<dbReference type="STRING" id="446470.Snas_2001"/>
<sequence length="286" mass="31108">MGSIEELTAAVRAALSTIAEGKTLTDKSRAALVDGTAALTGISRGSTSYRLRTMLEALTAAIQATERAEDVEAAVLDAMDAYLSEIAGGNAPARAGPKAPEPKQPGGSSSPRARDGRIDFRALLERLKAQGVVGLEGRSDDPIPDFDPKKQNPACYQGLAPRQKGKPVRGNLFFPDGRRWNDVALESSRGEPAFDLNIIKPEYRSLSPARGHLEGNVAAWMRSTFHQEMVLYINESPCRKHGKGCLYTLEHFLPRGYVLHVWSRNDRGEWRGNTFRGSGEAFTEGA</sequence>
<accession>D3Q0G1</accession>
<dbReference type="KEGG" id="sna:Snas_2001"/>
<name>D3Q0G1_STANL</name>
<evidence type="ECO:0000313" key="2">
    <source>
        <dbReference type="EMBL" id="ADD41697.1"/>
    </source>
</evidence>
<evidence type="ECO:0000313" key="3">
    <source>
        <dbReference type="Proteomes" id="UP000000844"/>
    </source>
</evidence>
<proteinExistence type="predicted"/>
<dbReference type="AlphaFoldDB" id="D3Q0G1"/>
<dbReference type="EMBL" id="CP001778">
    <property type="protein sequence ID" value="ADD41697.1"/>
    <property type="molecule type" value="Genomic_DNA"/>
</dbReference>
<organism evidence="2 3">
    <name type="scientific">Stackebrandtia nassauensis (strain DSM 44728 / CIP 108903 / NRRL B-16338 / NBRC 102104 / LLR-40K-21)</name>
    <dbReference type="NCBI Taxonomy" id="446470"/>
    <lineage>
        <taxon>Bacteria</taxon>
        <taxon>Bacillati</taxon>
        <taxon>Actinomycetota</taxon>
        <taxon>Actinomycetes</taxon>
        <taxon>Glycomycetales</taxon>
        <taxon>Glycomycetaceae</taxon>
        <taxon>Stackebrandtia</taxon>
    </lineage>
</organism>
<gene>
    <name evidence="2" type="ordered locus">Snas_2001</name>
</gene>
<dbReference type="InterPro" id="IPR032724">
    <property type="entry name" value="SCP1.201-like"/>
</dbReference>
<dbReference type="eggNOG" id="ENOG5031VKH">
    <property type="taxonomic scope" value="Bacteria"/>
</dbReference>
<reference evidence="2 3" key="1">
    <citation type="journal article" date="2009" name="Stand. Genomic Sci.">
        <title>Complete genome sequence of Stackebrandtia nassauensis type strain (LLR-40K-21).</title>
        <authorList>
            <person name="Munk C."/>
            <person name="Lapidus A."/>
            <person name="Copeland A."/>
            <person name="Jando M."/>
            <person name="Mayilraj S."/>
            <person name="Glavina Del Rio T."/>
            <person name="Nolan M."/>
            <person name="Chen F."/>
            <person name="Lucas S."/>
            <person name="Tice H."/>
            <person name="Cheng J.F."/>
            <person name="Han C."/>
            <person name="Detter J.C."/>
            <person name="Bruce D."/>
            <person name="Goodwin L."/>
            <person name="Chain P."/>
            <person name="Pitluck S."/>
            <person name="Goker M."/>
            <person name="Ovchinikova G."/>
            <person name="Pati A."/>
            <person name="Ivanova N."/>
            <person name="Mavromatis K."/>
            <person name="Chen A."/>
            <person name="Palaniappan K."/>
            <person name="Land M."/>
            <person name="Hauser L."/>
            <person name="Chang Y.J."/>
            <person name="Jeffries C.D."/>
            <person name="Bristow J."/>
            <person name="Eisen J.A."/>
            <person name="Markowitz V."/>
            <person name="Hugenholtz P."/>
            <person name="Kyrpides N.C."/>
            <person name="Klenk H.P."/>
        </authorList>
    </citation>
    <scope>NUCLEOTIDE SEQUENCE [LARGE SCALE GENOMIC DNA]</scope>
    <source>
        <strain evidence="3">DSM 44728 / CIP 108903 / NRRL B-16338 / NBRC 102104 / LLR-40K-21</strain>
    </source>
</reference>
<dbReference type="OrthoDB" id="3370651at2"/>
<dbReference type="Pfam" id="PF14428">
    <property type="entry name" value="DddA-like"/>
    <property type="match status" value="1"/>
</dbReference>
<protein>
    <submittedName>
        <fullName evidence="2">Uncharacterized protein</fullName>
    </submittedName>
</protein>
<feature type="region of interest" description="Disordered" evidence="1">
    <location>
        <begin position="89"/>
        <end position="115"/>
    </location>
</feature>
<dbReference type="RefSeq" id="WP_013017268.1">
    <property type="nucleotide sequence ID" value="NC_013947.1"/>
</dbReference>
<dbReference type="HOGENOM" id="CLU_993620_0_0_11"/>